<gene>
    <name evidence="1" type="ORF">FNK824_LOCUS28017</name>
</gene>
<dbReference type="EMBL" id="CAJOBE010007498">
    <property type="protein sequence ID" value="CAF4037987.1"/>
    <property type="molecule type" value="Genomic_DNA"/>
</dbReference>
<accession>A0A819RBJ7</accession>
<dbReference type="AlphaFoldDB" id="A0A819RBJ7"/>
<protein>
    <submittedName>
        <fullName evidence="1">Uncharacterized protein</fullName>
    </submittedName>
</protein>
<evidence type="ECO:0000313" key="1">
    <source>
        <dbReference type="EMBL" id="CAF4037987.1"/>
    </source>
</evidence>
<sequence length="41" mass="4461">MDANYLRVTVTCASPYVTIHKQQAKLTFIDTFSAIGGQTGL</sequence>
<proteinExistence type="predicted"/>
<comment type="caution">
    <text evidence="1">The sequence shown here is derived from an EMBL/GenBank/DDBJ whole genome shotgun (WGS) entry which is preliminary data.</text>
</comment>
<name>A0A819RBJ7_9BILA</name>
<evidence type="ECO:0000313" key="2">
    <source>
        <dbReference type="Proteomes" id="UP000663874"/>
    </source>
</evidence>
<dbReference type="Proteomes" id="UP000663874">
    <property type="component" value="Unassembled WGS sequence"/>
</dbReference>
<feature type="non-terminal residue" evidence="1">
    <location>
        <position position="41"/>
    </location>
</feature>
<reference evidence="1" key="1">
    <citation type="submission" date="2021-02" db="EMBL/GenBank/DDBJ databases">
        <authorList>
            <person name="Nowell W R."/>
        </authorList>
    </citation>
    <scope>NUCLEOTIDE SEQUENCE</scope>
</reference>
<organism evidence="1 2">
    <name type="scientific">Rotaria sordida</name>
    <dbReference type="NCBI Taxonomy" id="392033"/>
    <lineage>
        <taxon>Eukaryota</taxon>
        <taxon>Metazoa</taxon>
        <taxon>Spiralia</taxon>
        <taxon>Gnathifera</taxon>
        <taxon>Rotifera</taxon>
        <taxon>Eurotatoria</taxon>
        <taxon>Bdelloidea</taxon>
        <taxon>Philodinida</taxon>
        <taxon>Philodinidae</taxon>
        <taxon>Rotaria</taxon>
    </lineage>
</organism>